<dbReference type="PANTHER" id="PTHR34703">
    <property type="entry name" value="ANTIPORTER SUBUNIT MNHG2-RELATED"/>
    <property type="match status" value="1"/>
</dbReference>
<feature type="transmembrane region" description="Helical" evidence="2">
    <location>
        <begin position="68"/>
        <end position="91"/>
    </location>
</feature>
<evidence type="ECO:0000256" key="2">
    <source>
        <dbReference type="SAM" id="Phobius"/>
    </source>
</evidence>
<keyword evidence="2" id="KW-1133">Transmembrane helix</keyword>
<gene>
    <name evidence="3" type="ORF">NBM05_06440</name>
</gene>
<dbReference type="PANTHER" id="PTHR34703:SF1">
    <property type="entry name" value="ANTIPORTER SUBUNIT MNHG2-RELATED"/>
    <property type="match status" value="1"/>
</dbReference>
<protein>
    <submittedName>
        <fullName evidence="3">Monovalent cation/H(+) antiporter subunit G</fullName>
    </submittedName>
</protein>
<keyword evidence="2" id="KW-0812">Transmembrane</keyword>
<comment type="similarity">
    <text evidence="1">Belongs to the CPA3 antiporters (TC 2.A.63) subunit G family.</text>
</comment>
<evidence type="ECO:0000256" key="1">
    <source>
        <dbReference type="ARBA" id="ARBA00008404"/>
    </source>
</evidence>
<dbReference type="InterPro" id="IPR005133">
    <property type="entry name" value="PhaG_MnhG_YufB"/>
</dbReference>
<comment type="caution">
    <text evidence="3">The sequence shown here is derived from an EMBL/GenBank/DDBJ whole genome shotgun (WGS) entry which is preliminary data.</text>
</comment>
<dbReference type="Proteomes" id="UP001139502">
    <property type="component" value="Unassembled WGS sequence"/>
</dbReference>
<keyword evidence="4" id="KW-1185">Reference proteome</keyword>
<feature type="transmembrane region" description="Helical" evidence="2">
    <location>
        <begin position="6"/>
        <end position="28"/>
    </location>
</feature>
<organism evidence="3 4">
    <name type="scientific">Rothia santali</name>
    <dbReference type="NCBI Taxonomy" id="2949643"/>
    <lineage>
        <taxon>Bacteria</taxon>
        <taxon>Bacillati</taxon>
        <taxon>Actinomycetota</taxon>
        <taxon>Actinomycetes</taxon>
        <taxon>Micrococcales</taxon>
        <taxon>Micrococcaceae</taxon>
        <taxon>Rothia</taxon>
    </lineage>
</organism>
<evidence type="ECO:0000313" key="3">
    <source>
        <dbReference type="EMBL" id="MCP3425660.1"/>
    </source>
</evidence>
<dbReference type="RefSeq" id="WP_254165975.1">
    <property type="nucleotide sequence ID" value="NZ_JANAFB010000012.1"/>
</dbReference>
<sequence>MSEFLSITGQVAIVAGTLIFAVAALGIVRFPDAYTRISAVGTAGGLGITLVIAGAVLLQPTVPDLVKAILAIALQLATSAVGTMAIARSAFLVRSPLRRLRFDELSERAREGEAEDDAGGARRG</sequence>
<reference evidence="3" key="1">
    <citation type="submission" date="2022-06" db="EMBL/GenBank/DDBJ databases">
        <title>Rothia sp. isolated from sandalwood seedling.</title>
        <authorList>
            <person name="Tuikhar N."/>
            <person name="Kirdat K."/>
            <person name="Thorat V."/>
            <person name="Swetha P."/>
            <person name="Padma S."/>
            <person name="Sundararaj R."/>
            <person name="Yadav A."/>
        </authorList>
    </citation>
    <scope>NUCLEOTIDE SEQUENCE</scope>
    <source>
        <strain evidence="3">AR01</strain>
    </source>
</reference>
<name>A0A9X2HCL6_9MICC</name>
<dbReference type="EMBL" id="JANAFB010000012">
    <property type="protein sequence ID" value="MCP3425660.1"/>
    <property type="molecule type" value="Genomic_DNA"/>
</dbReference>
<feature type="transmembrane region" description="Helical" evidence="2">
    <location>
        <begin position="40"/>
        <end position="62"/>
    </location>
</feature>
<dbReference type="Pfam" id="PF03334">
    <property type="entry name" value="PhaG_MnhG_YufB"/>
    <property type="match status" value="1"/>
</dbReference>
<evidence type="ECO:0000313" key="4">
    <source>
        <dbReference type="Proteomes" id="UP001139502"/>
    </source>
</evidence>
<proteinExistence type="inferred from homology"/>
<accession>A0A9X2HCL6</accession>
<dbReference type="AlphaFoldDB" id="A0A9X2HCL6"/>
<keyword evidence="2" id="KW-0472">Membrane</keyword>
<dbReference type="GO" id="GO:0015385">
    <property type="term" value="F:sodium:proton antiporter activity"/>
    <property type="evidence" value="ECO:0007669"/>
    <property type="project" value="TreeGrafter"/>
</dbReference>